<gene>
    <name evidence="1" type="ORF">P3T76_008709</name>
</gene>
<dbReference type="Proteomes" id="UP001259832">
    <property type="component" value="Unassembled WGS sequence"/>
</dbReference>
<comment type="caution">
    <text evidence="1">The sequence shown here is derived from an EMBL/GenBank/DDBJ whole genome shotgun (WGS) entry which is preliminary data.</text>
</comment>
<organism evidence="1 2">
    <name type="scientific">Phytophthora citrophthora</name>
    <dbReference type="NCBI Taxonomy" id="4793"/>
    <lineage>
        <taxon>Eukaryota</taxon>
        <taxon>Sar</taxon>
        <taxon>Stramenopiles</taxon>
        <taxon>Oomycota</taxon>
        <taxon>Peronosporomycetes</taxon>
        <taxon>Peronosporales</taxon>
        <taxon>Peronosporaceae</taxon>
        <taxon>Phytophthora</taxon>
    </lineage>
</organism>
<dbReference type="EMBL" id="JASMQC010000016">
    <property type="protein sequence ID" value="KAK1939325.1"/>
    <property type="molecule type" value="Genomic_DNA"/>
</dbReference>
<evidence type="ECO:0000313" key="2">
    <source>
        <dbReference type="Proteomes" id="UP001259832"/>
    </source>
</evidence>
<keyword evidence="2" id="KW-1185">Reference proteome</keyword>
<name>A0AAD9GIR9_9STRA</name>
<reference evidence="1" key="1">
    <citation type="submission" date="2023-08" db="EMBL/GenBank/DDBJ databases">
        <title>Reference Genome Resource for the Citrus Pathogen Phytophthora citrophthora.</title>
        <authorList>
            <person name="Moller H."/>
            <person name="Coetzee B."/>
            <person name="Rose L.J."/>
            <person name="Van Niekerk J.M."/>
        </authorList>
    </citation>
    <scope>NUCLEOTIDE SEQUENCE</scope>
    <source>
        <strain evidence="1">STE-U-9442</strain>
    </source>
</reference>
<dbReference type="AlphaFoldDB" id="A0AAD9GIR9"/>
<sequence length="79" mass="8335">MNEVAPNEDATTALLNSIHQSLSVEDAMTLDEPLTGADMAATIPHLKSNSAPGLDGLVSSLYQMDPEVFGEVLAVVFAY</sequence>
<evidence type="ECO:0000313" key="1">
    <source>
        <dbReference type="EMBL" id="KAK1939325.1"/>
    </source>
</evidence>
<proteinExistence type="predicted"/>
<protein>
    <submittedName>
        <fullName evidence="1">Uncharacterized protein</fullName>
    </submittedName>
</protein>
<accession>A0AAD9GIR9</accession>